<comment type="similarity">
    <text evidence="1">Belongs to the SNAP-25 family.</text>
</comment>
<feature type="domain" description="T-SNARE coiled-coil homology" evidence="4">
    <location>
        <begin position="206"/>
        <end position="268"/>
    </location>
</feature>
<dbReference type="PANTHER" id="PTHR19305">
    <property type="entry name" value="SYNAPTOSOMAL ASSOCIATED PROTEIN"/>
    <property type="match status" value="1"/>
</dbReference>
<evidence type="ECO:0000313" key="5">
    <source>
        <dbReference type="EMBL" id="TPX56661.1"/>
    </source>
</evidence>
<evidence type="ECO:0000256" key="1">
    <source>
        <dbReference type="ARBA" id="ARBA00009480"/>
    </source>
</evidence>
<evidence type="ECO:0000256" key="3">
    <source>
        <dbReference type="SAM" id="MobiDB-lite"/>
    </source>
</evidence>
<feature type="compositionally biased region" description="Basic and acidic residues" evidence="3">
    <location>
        <begin position="139"/>
        <end position="150"/>
    </location>
</feature>
<dbReference type="SUPFAM" id="SSF58038">
    <property type="entry name" value="SNARE fusion complex"/>
    <property type="match status" value="2"/>
</dbReference>
<dbReference type="PANTHER" id="PTHR19305:SF9">
    <property type="entry name" value="SYNAPTOSOMAL-ASSOCIATED PROTEIN 29"/>
    <property type="match status" value="1"/>
</dbReference>
<protein>
    <recommendedName>
        <fullName evidence="4">t-SNARE coiled-coil homology domain-containing protein</fullName>
    </recommendedName>
</protein>
<evidence type="ECO:0000256" key="2">
    <source>
        <dbReference type="SAM" id="Coils"/>
    </source>
</evidence>
<dbReference type="AlphaFoldDB" id="A0A507DYX8"/>
<evidence type="ECO:0000313" key="6">
    <source>
        <dbReference type="Proteomes" id="UP000318582"/>
    </source>
</evidence>
<accession>A0A507DYX8</accession>
<keyword evidence="6" id="KW-1185">Reference proteome</keyword>
<dbReference type="GO" id="GO:0005886">
    <property type="term" value="C:plasma membrane"/>
    <property type="evidence" value="ECO:0007669"/>
    <property type="project" value="TreeGrafter"/>
</dbReference>
<dbReference type="CDD" id="cd15841">
    <property type="entry name" value="SNARE_Qc"/>
    <property type="match status" value="1"/>
</dbReference>
<reference evidence="5 6" key="1">
    <citation type="journal article" date="2019" name="Sci. Rep.">
        <title>Comparative genomics of chytrid fungi reveal insights into the obligate biotrophic and pathogenic lifestyle of Synchytrium endobioticum.</title>
        <authorList>
            <person name="van de Vossenberg B.T.L.H."/>
            <person name="Warris S."/>
            <person name="Nguyen H.D.T."/>
            <person name="van Gent-Pelzer M.P.E."/>
            <person name="Joly D.L."/>
            <person name="van de Geest H.C."/>
            <person name="Bonants P.J.M."/>
            <person name="Smith D.S."/>
            <person name="Levesque C.A."/>
            <person name="van der Lee T.A.J."/>
        </authorList>
    </citation>
    <scope>NUCLEOTIDE SEQUENCE [LARGE SCALE GENOMIC DNA]</scope>
    <source>
        <strain evidence="5 6">CBS 809.83</strain>
    </source>
</reference>
<proteinExistence type="inferred from homology"/>
<feature type="region of interest" description="Disordered" evidence="3">
    <location>
        <begin position="1"/>
        <end position="50"/>
    </location>
</feature>
<dbReference type="Gene3D" id="1.20.5.110">
    <property type="match status" value="2"/>
</dbReference>
<keyword evidence="2" id="KW-0175">Coiled coil</keyword>
<gene>
    <name evidence="5" type="ORF">PhCBS80983_g04378</name>
</gene>
<comment type="caution">
    <text evidence="5">The sequence shown here is derived from an EMBL/GenBank/DDBJ whole genome shotgun (WGS) entry which is preliminary data.</text>
</comment>
<dbReference type="STRING" id="109895.A0A507DYX8"/>
<dbReference type="SMART" id="SM00397">
    <property type="entry name" value="t_SNARE"/>
    <property type="match status" value="2"/>
</dbReference>
<dbReference type="Proteomes" id="UP000318582">
    <property type="component" value="Unassembled WGS sequence"/>
</dbReference>
<dbReference type="InterPro" id="IPR000727">
    <property type="entry name" value="T_SNARE_dom"/>
</dbReference>
<evidence type="ECO:0000259" key="4">
    <source>
        <dbReference type="PROSITE" id="PS50192"/>
    </source>
</evidence>
<feature type="coiled-coil region" evidence="2">
    <location>
        <begin position="237"/>
        <end position="264"/>
    </location>
</feature>
<dbReference type="EMBL" id="QEAQ01000068">
    <property type="protein sequence ID" value="TPX56661.1"/>
    <property type="molecule type" value="Genomic_DNA"/>
</dbReference>
<feature type="region of interest" description="Disordered" evidence="3">
    <location>
        <begin position="137"/>
        <end position="210"/>
    </location>
</feature>
<sequence>MRNGSSLSHHETNIRSVSSGNPFGAGIRRAPSSQTPGQASDGDDDSGDEVAKLVALSKKTLEVQESSVEASARALATARQAEQLGLENLSKVHSQGEQLDSINRQTGEIGHKIKVAEAKASYLDKLSDSFLRPIFGGEKQVKPKKPDNFEWKSPSGPNGQPLWGRRVSSLPEEFPQPVSASAEPPAGKKGGMLGEWADEEDQRQSEMHERNINQNLEQIGGVVRGIKRHALALSSEIDKQNEVIRRTEDNVDESSDRLRGVNRKVEKVLRK</sequence>
<organism evidence="5 6">
    <name type="scientific">Powellomyces hirtus</name>
    <dbReference type="NCBI Taxonomy" id="109895"/>
    <lineage>
        <taxon>Eukaryota</taxon>
        <taxon>Fungi</taxon>
        <taxon>Fungi incertae sedis</taxon>
        <taxon>Chytridiomycota</taxon>
        <taxon>Chytridiomycota incertae sedis</taxon>
        <taxon>Chytridiomycetes</taxon>
        <taxon>Spizellomycetales</taxon>
        <taxon>Powellomycetaceae</taxon>
        <taxon>Powellomyces</taxon>
    </lineage>
</organism>
<dbReference type="PROSITE" id="PS50192">
    <property type="entry name" value="T_SNARE"/>
    <property type="match status" value="1"/>
</dbReference>
<name>A0A507DYX8_9FUNG</name>